<dbReference type="InterPro" id="IPR036192">
    <property type="entry name" value="Cell_div_ZapA-like_sf"/>
</dbReference>
<comment type="function">
    <text evidence="7">Activator of cell division through the inhibition of FtsZ GTPase activity, therefore promoting FtsZ assembly into bundles of protofilaments necessary for the formation of the division Z ring. It is recruited early at mid-cell but it is not essential for cell division.</text>
</comment>
<dbReference type="SUPFAM" id="SSF102829">
    <property type="entry name" value="Cell division protein ZapA-like"/>
    <property type="match status" value="1"/>
</dbReference>
<evidence type="ECO:0000256" key="6">
    <source>
        <dbReference type="ARBA" id="ARBA00023306"/>
    </source>
</evidence>
<protein>
    <recommendedName>
        <fullName evidence="2">Cell division protein ZapA</fullName>
    </recommendedName>
    <alternativeName>
        <fullName evidence="9">Z ring-associated protein ZapA</fullName>
    </alternativeName>
</protein>
<dbReference type="Gene3D" id="1.20.5.50">
    <property type="match status" value="1"/>
</dbReference>
<keyword evidence="4" id="KW-0132">Cell division</keyword>
<dbReference type="GO" id="GO:0043093">
    <property type="term" value="P:FtsZ-dependent cytokinesis"/>
    <property type="evidence" value="ECO:0007669"/>
    <property type="project" value="TreeGrafter"/>
</dbReference>
<evidence type="ECO:0000313" key="12">
    <source>
        <dbReference type="Proteomes" id="UP000191663"/>
    </source>
</evidence>
<dbReference type="Pfam" id="PF05164">
    <property type="entry name" value="ZapA"/>
    <property type="match status" value="1"/>
</dbReference>
<feature type="coiled-coil region" evidence="10">
    <location>
        <begin position="61"/>
        <end position="88"/>
    </location>
</feature>
<comment type="caution">
    <text evidence="11">The sequence shown here is derived from an EMBL/GenBank/DDBJ whole genome shotgun (WGS) entry which is preliminary data.</text>
</comment>
<evidence type="ECO:0000256" key="5">
    <source>
        <dbReference type="ARBA" id="ARBA00023210"/>
    </source>
</evidence>
<dbReference type="PANTHER" id="PTHR34981:SF1">
    <property type="entry name" value="CELL DIVISION PROTEIN ZAPA"/>
    <property type="match status" value="1"/>
</dbReference>
<evidence type="ECO:0000256" key="1">
    <source>
        <dbReference type="ARBA" id="ARBA00004496"/>
    </source>
</evidence>
<keyword evidence="5" id="KW-0717">Septation</keyword>
<organism evidence="11 12">
    <name type="scientific">candidate division WOR-3 bacterium 4484_100</name>
    <dbReference type="NCBI Taxonomy" id="1936077"/>
    <lineage>
        <taxon>Bacteria</taxon>
        <taxon>Bacteria division WOR-3</taxon>
    </lineage>
</organism>
<evidence type="ECO:0000256" key="2">
    <source>
        <dbReference type="ARBA" id="ARBA00015195"/>
    </source>
</evidence>
<evidence type="ECO:0000256" key="8">
    <source>
        <dbReference type="ARBA" id="ARBA00026068"/>
    </source>
</evidence>
<dbReference type="Proteomes" id="UP000191663">
    <property type="component" value="Unassembled WGS sequence"/>
</dbReference>
<dbReference type="InterPro" id="IPR042233">
    <property type="entry name" value="Cell_div_ZapA_N"/>
</dbReference>
<dbReference type="EMBL" id="MUKB01000059">
    <property type="protein sequence ID" value="OPX17938.1"/>
    <property type="molecule type" value="Genomic_DNA"/>
</dbReference>
<evidence type="ECO:0000313" key="11">
    <source>
        <dbReference type="EMBL" id="OPX17938.1"/>
    </source>
</evidence>
<comment type="subunit">
    <text evidence="8">Homodimer. Interacts with FtsZ.</text>
</comment>
<keyword evidence="10" id="KW-0175">Coiled coil</keyword>
<dbReference type="Gene3D" id="3.30.160.880">
    <property type="entry name" value="Cell division protein ZapA protomer, N-terminal domain"/>
    <property type="match status" value="1"/>
</dbReference>
<dbReference type="GO" id="GO:0030428">
    <property type="term" value="C:cell septum"/>
    <property type="evidence" value="ECO:0007669"/>
    <property type="project" value="TreeGrafter"/>
</dbReference>
<accession>A0A1V4QF16</accession>
<comment type="subcellular location">
    <subcellularLocation>
        <location evidence="1">Cytoplasm</location>
    </subcellularLocation>
</comment>
<evidence type="ECO:0000256" key="4">
    <source>
        <dbReference type="ARBA" id="ARBA00022618"/>
    </source>
</evidence>
<evidence type="ECO:0000256" key="7">
    <source>
        <dbReference type="ARBA" id="ARBA00024910"/>
    </source>
</evidence>
<dbReference type="GO" id="GO:0000917">
    <property type="term" value="P:division septum assembly"/>
    <property type="evidence" value="ECO:0007669"/>
    <property type="project" value="UniProtKB-KW"/>
</dbReference>
<dbReference type="GO" id="GO:0005829">
    <property type="term" value="C:cytosol"/>
    <property type="evidence" value="ECO:0007669"/>
    <property type="project" value="TreeGrafter"/>
</dbReference>
<dbReference type="InterPro" id="IPR007838">
    <property type="entry name" value="Cell_div_ZapA-like"/>
</dbReference>
<keyword evidence="6" id="KW-0131">Cell cycle</keyword>
<sequence>MKNEIIVTIFGNDYRVVSEDLKPERIKEIAQIVDTKMREIHKEFPLPSMTKIAVLACLNLVEEYQQREVQLNKKISEMEERIRNLVLKIDETVP</sequence>
<proteinExistence type="predicted"/>
<evidence type="ECO:0000256" key="3">
    <source>
        <dbReference type="ARBA" id="ARBA00022490"/>
    </source>
</evidence>
<dbReference type="PANTHER" id="PTHR34981">
    <property type="entry name" value="CELL DIVISION PROTEIN ZAPA"/>
    <property type="match status" value="1"/>
</dbReference>
<dbReference type="GO" id="GO:0032153">
    <property type="term" value="C:cell division site"/>
    <property type="evidence" value="ECO:0007669"/>
    <property type="project" value="TreeGrafter"/>
</dbReference>
<keyword evidence="3" id="KW-0963">Cytoplasm</keyword>
<dbReference type="GO" id="GO:0000921">
    <property type="term" value="P:septin ring assembly"/>
    <property type="evidence" value="ECO:0007669"/>
    <property type="project" value="TreeGrafter"/>
</dbReference>
<name>A0A1V4QF16_UNCW3</name>
<evidence type="ECO:0000256" key="10">
    <source>
        <dbReference type="SAM" id="Coils"/>
    </source>
</evidence>
<reference evidence="12" key="1">
    <citation type="submission" date="2017-01" db="EMBL/GenBank/DDBJ databases">
        <title>Novel pathways for hydrocarbon cycling and metabolic interdependencies in hydrothermal sediment communities.</title>
        <authorList>
            <person name="Dombrowski N."/>
            <person name="Seitz K."/>
            <person name="Teske A."/>
            <person name="Baker B."/>
        </authorList>
    </citation>
    <scope>NUCLEOTIDE SEQUENCE [LARGE SCALE GENOMIC DNA]</scope>
</reference>
<evidence type="ECO:0000256" key="9">
    <source>
        <dbReference type="ARBA" id="ARBA00033158"/>
    </source>
</evidence>
<gene>
    <name evidence="11" type="ORF">BXT86_03805</name>
</gene>
<dbReference type="AlphaFoldDB" id="A0A1V4QF16"/>